<evidence type="ECO:0000313" key="9">
    <source>
        <dbReference type="EMBL" id="VTT41705.1"/>
    </source>
</evidence>
<dbReference type="Pfam" id="PF00528">
    <property type="entry name" value="BPD_transp_1"/>
    <property type="match status" value="1"/>
</dbReference>
<keyword evidence="5 7" id="KW-1133">Transmembrane helix</keyword>
<keyword evidence="2 7" id="KW-0813">Transport</keyword>
<evidence type="ECO:0000256" key="4">
    <source>
        <dbReference type="ARBA" id="ARBA00022692"/>
    </source>
</evidence>
<feature type="transmembrane region" description="Helical" evidence="7">
    <location>
        <begin position="149"/>
        <end position="171"/>
    </location>
</feature>
<dbReference type="InterPro" id="IPR035906">
    <property type="entry name" value="MetI-like_sf"/>
</dbReference>
<protein>
    <submittedName>
        <fullName evidence="9">Oligopeptide ABC transporter (Permease)</fullName>
    </submittedName>
</protein>
<evidence type="ECO:0000256" key="5">
    <source>
        <dbReference type="ARBA" id="ARBA00022989"/>
    </source>
</evidence>
<dbReference type="AlphaFoldDB" id="A0A4V0H0Q2"/>
<keyword evidence="6 7" id="KW-0472">Membrane</keyword>
<evidence type="ECO:0000256" key="2">
    <source>
        <dbReference type="ARBA" id="ARBA00022448"/>
    </source>
</evidence>
<keyword evidence="3" id="KW-1003">Cell membrane</keyword>
<evidence type="ECO:0000256" key="6">
    <source>
        <dbReference type="ARBA" id="ARBA00023136"/>
    </source>
</evidence>
<evidence type="ECO:0000256" key="1">
    <source>
        <dbReference type="ARBA" id="ARBA00004651"/>
    </source>
</evidence>
<evidence type="ECO:0000259" key="8">
    <source>
        <dbReference type="PROSITE" id="PS50928"/>
    </source>
</evidence>
<dbReference type="CDD" id="cd06261">
    <property type="entry name" value="TM_PBP2"/>
    <property type="match status" value="1"/>
</dbReference>
<dbReference type="SUPFAM" id="SSF161098">
    <property type="entry name" value="MetI-like"/>
    <property type="match status" value="1"/>
</dbReference>
<comment type="subcellular location">
    <subcellularLocation>
        <location evidence="1 7">Cell membrane</location>
        <topology evidence="1 7">Multi-pass membrane protein</topology>
    </subcellularLocation>
</comment>
<feature type="transmembrane region" description="Helical" evidence="7">
    <location>
        <begin position="291"/>
        <end position="314"/>
    </location>
</feature>
<dbReference type="PROSITE" id="PS50928">
    <property type="entry name" value="ABC_TM1"/>
    <property type="match status" value="1"/>
</dbReference>
<gene>
    <name evidence="9" type="primary">gsiC</name>
    <name evidence="9" type="ORF">NCTC10924_00286</name>
</gene>
<dbReference type="InterPro" id="IPR000515">
    <property type="entry name" value="MetI-like"/>
</dbReference>
<proteinExistence type="inferred from homology"/>
<dbReference type="InterPro" id="IPR045621">
    <property type="entry name" value="BPD_transp_1_N"/>
</dbReference>
<dbReference type="OrthoDB" id="9773683at2"/>
<feature type="domain" description="ABC transmembrane type-1" evidence="8">
    <location>
        <begin position="100"/>
        <end position="310"/>
    </location>
</feature>
<keyword evidence="4 7" id="KW-0812">Transmembrane</keyword>
<dbReference type="Pfam" id="PF19300">
    <property type="entry name" value="BPD_transp_1_N"/>
    <property type="match status" value="1"/>
</dbReference>
<feature type="transmembrane region" description="Helical" evidence="7">
    <location>
        <begin position="12"/>
        <end position="30"/>
    </location>
</feature>
<dbReference type="EMBL" id="LR594052">
    <property type="protein sequence ID" value="VTT41705.1"/>
    <property type="molecule type" value="Genomic_DNA"/>
</dbReference>
<dbReference type="PANTHER" id="PTHR43163:SF6">
    <property type="entry name" value="DIPEPTIDE TRANSPORT SYSTEM PERMEASE PROTEIN DPPB-RELATED"/>
    <property type="match status" value="1"/>
</dbReference>
<dbReference type="RefSeq" id="WP_003084039.1">
    <property type="nucleotide sequence ID" value="NZ_FZQN01000004.1"/>
</dbReference>
<comment type="similarity">
    <text evidence="7">Belongs to the binding-protein-dependent transport system permease family.</text>
</comment>
<evidence type="ECO:0000256" key="3">
    <source>
        <dbReference type="ARBA" id="ARBA00022475"/>
    </source>
</evidence>
<feature type="transmembrane region" description="Helical" evidence="7">
    <location>
        <begin position="104"/>
        <end position="128"/>
    </location>
</feature>
<organism evidence="9 10">
    <name type="scientific">Streptococcus porcinus</name>
    <dbReference type="NCBI Taxonomy" id="1340"/>
    <lineage>
        <taxon>Bacteria</taxon>
        <taxon>Bacillati</taxon>
        <taxon>Bacillota</taxon>
        <taxon>Bacilli</taxon>
        <taxon>Lactobacillales</taxon>
        <taxon>Streptococcaceae</taxon>
        <taxon>Streptococcus</taxon>
    </lineage>
</organism>
<dbReference type="GO" id="GO:0055085">
    <property type="term" value="P:transmembrane transport"/>
    <property type="evidence" value="ECO:0007669"/>
    <property type="project" value="InterPro"/>
</dbReference>
<name>A0A4V0H0Q2_STRPO</name>
<sequence length="327" mass="36392">MKHITTVVIWKIIRCFTLILGVSVFTFILLKQSPVDPVMASVNYDTSLTPLQYKAIAHHYGLDKPAPVQYLIWLKNFLQGHLGHSLVYRQPVIDIIKSRAGASFVLMGLSWLLSGLIGFTLGALSAFCHGRLLDRIIRWFSYLQISVPTFWIGLLFLLVFSVQLGWFPIGISSPIGTLSQDITVIDRIRHLILPVFTLSILGIANVTLHTRGKMLAVLSSEYVLFAKARGETDWQIFKYHCLRNAIVPAITLHFSYFGELFGGSVLAEQVFSYPGLGSTLTEAGLKSDTPLLLAIVMIGTIFVFTGNLIADILTSLINPQLRRKACQ</sequence>
<dbReference type="GO" id="GO:0005886">
    <property type="term" value="C:plasma membrane"/>
    <property type="evidence" value="ECO:0007669"/>
    <property type="project" value="UniProtKB-SubCell"/>
</dbReference>
<feature type="transmembrane region" description="Helical" evidence="7">
    <location>
        <begin position="191"/>
        <end position="208"/>
    </location>
</feature>
<feature type="transmembrane region" description="Helical" evidence="7">
    <location>
        <begin position="245"/>
        <end position="271"/>
    </location>
</feature>
<dbReference type="Gene3D" id="1.10.3720.10">
    <property type="entry name" value="MetI-like"/>
    <property type="match status" value="1"/>
</dbReference>
<evidence type="ECO:0000256" key="7">
    <source>
        <dbReference type="RuleBase" id="RU363032"/>
    </source>
</evidence>
<accession>A0A4V0H0Q2</accession>
<evidence type="ECO:0000313" key="10">
    <source>
        <dbReference type="Proteomes" id="UP000306241"/>
    </source>
</evidence>
<dbReference type="PANTHER" id="PTHR43163">
    <property type="entry name" value="DIPEPTIDE TRANSPORT SYSTEM PERMEASE PROTEIN DPPB-RELATED"/>
    <property type="match status" value="1"/>
</dbReference>
<reference evidence="9 10" key="1">
    <citation type="submission" date="2019-05" db="EMBL/GenBank/DDBJ databases">
        <authorList>
            <consortium name="Pathogen Informatics"/>
        </authorList>
    </citation>
    <scope>NUCLEOTIDE SEQUENCE [LARGE SCALE GENOMIC DNA]</scope>
    <source>
        <strain evidence="9 10">NCTC10924</strain>
    </source>
</reference>
<dbReference type="Proteomes" id="UP000306241">
    <property type="component" value="Chromosome"/>
</dbReference>